<dbReference type="SUPFAM" id="SSF53098">
    <property type="entry name" value="Ribonuclease H-like"/>
    <property type="match status" value="1"/>
</dbReference>
<dbReference type="PANTHER" id="PTHR37984:SF7">
    <property type="entry name" value="INTEGRASE CATALYTIC DOMAIN-CONTAINING PROTEIN"/>
    <property type="match status" value="1"/>
</dbReference>
<evidence type="ECO:0000256" key="1">
    <source>
        <dbReference type="SAM" id="MobiDB-lite"/>
    </source>
</evidence>
<accession>A0AAV2JVS8</accession>
<dbReference type="Gene3D" id="3.10.10.10">
    <property type="entry name" value="HIV Type 1 Reverse Transcriptase, subunit A, domain 1"/>
    <property type="match status" value="1"/>
</dbReference>
<feature type="region of interest" description="Disordered" evidence="1">
    <location>
        <begin position="409"/>
        <end position="492"/>
    </location>
</feature>
<dbReference type="EMBL" id="OZ035836">
    <property type="protein sequence ID" value="CAL1580298.1"/>
    <property type="molecule type" value="Genomic_DNA"/>
</dbReference>
<feature type="compositionally biased region" description="Low complexity" evidence="1">
    <location>
        <begin position="460"/>
        <end position="472"/>
    </location>
</feature>
<feature type="compositionally biased region" description="Basic and acidic residues" evidence="1">
    <location>
        <begin position="478"/>
        <end position="492"/>
    </location>
</feature>
<keyword evidence="4" id="KW-1185">Reference proteome</keyword>
<dbReference type="GO" id="GO:0003676">
    <property type="term" value="F:nucleic acid binding"/>
    <property type="evidence" value="ECO:0007669"/>
    <property type="project" value="InterPro"/>
</dbReference>
<evidence type="ECO:0000313" key="4">
    <source>
        <dbReference type="Proteomes" id="UP001497482"/>
    </source>
</evidence>
<dbReference type="PANTHER" id="PTHR37984">
    <property type="entry name" value="PROTEIN CBG26694"/>
    <property type="match status" value="1"/>
</dbReference>
<dbReference type="InterPro" id="IPR036397">
    <property type="entry name" value="RNaseH_sf"/>
</dbReference>
<dbReference type="GO" id="GO:0015074">
    <property type="term" value="P:DNA integration"/>
    <property type="evidence" value="ECO:0007669"/>
    <property type="project" value="InterPro"/>
</dbReference>
<dbReference type="InterPro" id="IPR001584">
    <property type="entry name" value="Integrase_cat-core"/>
</dbReference>
<sequence length="492" mass="55596">MAKFGPPEPFDFTQPAEWLTWRQRFSRFRVASKLDKESSEVQVNSLLYSMGRDAEPIYGSFVFPAATEAMPHPEYDFDLVIQKFDEHFVPKRNVIHDRACFHKRSQRAGEAVEAFVRSLYELAQHCEFGAGKDEQIRDRIVIGIMDKEVSQKLQLEADLTLERAIQLARQSEQVKQQSAERVEITVNEEAVPYSVNTPRRVPFPLLPKVEKELKRMLTLNIIEEVTEPTDWCAPMVPAPKCNKDEFTSAEFKEFKQRYGFSHITSSPHYPQSNGAAERAVQTAKYILKQPDPCLALMGYRSTPIAATGASPAQLMTGRQIRTTVPVLEEALLPRPFNPDHVYMKDAMAKGSYRFFYDRRHSARTLPELRPGQPVRVKLDGEKGWTTPARVISLSKEPRSYLVEMANGNVTRRNSRHLQSVPEAEPPAEHPCAQPTASLQDSGFPLTDVTVPPEPPASQMPAGPSSASPLAPSTPVRTTSRDREIRVPLRFKD</sequence>
<dbReference type="InterPro" id="IPR050951">
    <property type="entry name" value="Retrovirus_Pol_polyprotein"/>
</dbReference>
<dbReference type="InterPro" id="IPR012337">
    <property type="entry name" value="RNaseH-like_sf"/>
</dbReference>
<organism evidence="3 4">
    <name type="scientific">Knipowitschia caucasica</name>
    <name type="common">Caucasian dwarf goby</name>
    <name type="synonym">Pomatoschistus caucasicus</name>
    <dbReference type="NCBI Taxonomy" id="637954"/>
    <lineage>
        <taxon>Eukaryota</taxon>
        <taxon>Metazoa</taxon>
        <taxon>Chordata</taxon>
        <taxon>Craniata</taxon>
        <taxon>Vertebrata</taxon>
        <taxon>Euteleostomi</taxon>
        <taxon>Actinopterygii</taxon>
        <taxon>Neopterygii</taxon>
        <taxon>Teleostei</taxon>
        <taxon>Neoteleostei</taxon>
        <taxon>Acanthomorphata</taxon>
        <taxon>Gobiaria</taxon>
        <taxon>Gobiiformes</taxon>
        <taxon>Gobioidei</taxon>
        <taxon>Gobiidae</taxon>
        <taxon>Gobiinae</taxon>
        <taxon>Knipowitschia</taxon>
    </lineage>
</organism>
<evidence type="ECO:0000259" key="2">
    <source>
        <dbReference type="PROSITE" id="PS50994"/>
    </source>
</evidence>
<reference evidence="3 4" key="1">
    <citation type="submission" date="2024-04" db="EMBL/GenBank/DDBJ databases">
        <authorList>
            <person name="Waldvogel A.-M."/>
            <person name="Schoenle A."/>
        </authorList>
    </citation>
    <scope>NUCLEOTIDE SEQUENCE [LARGE SCALE GENOMIC DNA]</scope>
</reference>
<dbReference type="Proteomes" id="UP001497482">
    <property type="component" value="Chromosome 14"/>
</dbReference>
<proteinExistence type="predicted"/>
<feature type="domain" description="Integrase catalytic" evidence="2">
    <location>
        <begin position="242"/>
        <end position="284"/>
    </location>
</feature>
<dbReference type="PROSITE" id="PS50994">
    <property type="entry name" value="INTEGRASE"/>
    <property type="match status" value="1"/>
</dbReference>
<name>A0AAV2JVS8_KNICA</name>
<gene>
    <name evidence="3" type="ORF">KC01_LOCUS11164</name>
</gene>
<evidence type="ECO:0000313" key="3">
    <source>
        <dbReference type="EMBL" id="CAL1580298.1"/>
    </source>
</evidence>
<dbReference type="Gene3D" id="3.30.420.10">
    <property type="entry name" value="Ribonuclease H-like superfamily/Ribonuclease H"/>
    <property type="match status" value="1"/>
</dbReference>
<protein>
    <recommendedName>
        <fullName evidence="2">Integrase catalytic domain-containing protein</fullName>
    </recommendedName>
</protein>
<dbReference type="AlphaFoldDB" id="A0AAV2JVS8"/>